<evidence type="ECO:0000313" key="1">
    <source>
        <dbReference type="EMBL" id="VFD33347.1"/>
    </source>
</evidence>
<organism evidence="1 2">
    <name type="scientific">Clostridioides difficile</name>
    <name type="common">Peptoclostridium difficile</name>
    <dbReference type="NCBI Taxonomy" id="1496"/>
    <lineage>
        <taxon>Bacteria</taxon>
        <taxon>Bacillati</taxon>
        <taxon>Bacillota</taxon>
        <taxon>Clostridia</taxon>
        <taxon>Peptostreptococcales</taxon>
        <taxon>Peptostreptococcaceae</taxon>
        <taxon>Clostridioides</taxon>
    </lineage>
</organism>
<accession>A0AB74QFJ4</accession>
<dbReference type="AlphaFoldDB" id="A0AB74QFJ4"/>
<protein>
    <submittedName>
        <fullName evidence="1">Uncharacterized protein</fullName>
    </submittedName>
</protein>
<comment type="caution">
    <text evidence="1">The sequence shown here is derived from an EMBL/GenBank/DDBJ whole genome shotgun (WGS) entry which is preliminary data.</text>
</comment>
<reference evidence="1 2" key="1">
    <citation type="submission" date="2019-02" db="EMBL/GenBank/DDBJ databases">
        <authorList>
            <consortium name="Pathogen Informatics"/>
        </authorList>
    </citation>
    <scope>NUCLEOTIDE SEQUENCE [LARGE SCALE GENOMIC DNA]</scope>
    <source>
        <strain evidence="2">clo34</strain>
    </source>
</reference>
<dbReference type="EMBL" id="CAADAN010000009">
    <property type="protein sequence ID" value="VFD33347.1"/>
    <property type="molecule type" value="Genomic_DNA"/>
</dbReference>
<dbReference type="Proteomes" id="UP000411588">
    <property type="component" value="Unassembled WGS sequence"/>
</dbReference>
<evidence type="ECO:0000313" key="2">
    <source>
        <dbReference type="Proteomes" id="UP000411588"/>
    </source>
</evidence>
<dbReference type="RefSeq" id="WP_009901837.1">
    <property type="nucleotide sequence ID" value="NZ_CAADAK010000010.1"/>
</dbReference>
<sequence length="111" mass="12934">MGNLKYRRITRNDLNSIIQPCKILSESLEDISIIIKQFNSLTSNQRSSIIKEYIQREELLKKQILYQDEDMYLTCSMVNLNIVASKYDIDPATVCMCLSKPCRQNEKILVL</sequence>
<gene>
    <name evidence="1" type="ORF">SAMEA1402399_02548</name>
</gene>
<proteinExistence type="predicted"/>
<name>A0AB74QFJ4_CLODI</name>